<keyword evidence="1" id="KW-1133">Transmembrane helix</keyword>
<dbReference type="PaxDb" id="3880-AES81057"/>
<evidence type="ECO:0000256" key="1">
    <source>
        <dbReference type="SAM" id="Phobius"/>
    </source>
</evidence>
<keyword evidence="4" id="KW-1185">Reference proteome</keyword>
<name>G7L3S3_MEDTR</name>
<keyword evidence="1" id="KW-0472">Membrane</keyword>
<dbReference type="AlphaFoldDB" id="G7L3S3"/>
<reference evidence="2 4" key="1">
    <citation type="journal article" date="2011" name="Nature">
        <title>The Medicago genome provides insight into the evolution of rhizobial symbioses.</title>
        <authorList>
            <person name="Young N.D."/>
            <person name="Debelle F."/>
            <person name="Oldroyd G.E."/>
            <person name="Geurts R."/>
            <person name="Cannon S.B."/>
            <person name="Udvardi M.K."/>
            <person name="Benedito V.A."/>
            <person name="Mayer K.F."/>
            <person name="Gouzy J."/>
            <person name="Schoof H."/>
            <person name="Van de Peer Y."/>
            <person name="Proost S."/>
            <person name="Cook D.R."/>
            <person name="Meyers B.C."/>
            <person name="Spannagl M."/>
            <person name="Cheung F."/>
            <person name="De Mita S."/>
            <person name="Krishnakumar V."/>
            <person name="Gundlach H."/>
            <person name="Zhou S."/>
            <person name="Mudge J."/>
            <person name="Bharti A.K."/>
            <person name="Murray J.D."/>
            <person name="Naoumkina M.A."/>
            <person name="Rosen B."/>
            <person name="Silverstein K.A."/>
            <person name="Tang H."/>
            <person name="Rombauts S."/>
            <person name="Zhao P.X."/>
            <person name="Zhou P."/>
            <person name="Barbe V."/>
            <person name="Bardou P."/>
            <person name="Bechner M."/>
            <person name="Bellec A."/>
            <person name="Berger A."/>
            <person name="Berges H."/>
            <person name="Bidwell S."/>
            <person name="Bisseling T."/>
            <person name="Choisne N."/>
            <person name="Couloux A."/>
            <person name="Denny R."/>
            <person name="Deshpande S."/>
            <person name="Dai X."/>
            <person name="Doyle J.J."/>
            <person name="Dudez A.M."/>
            <person name="Farmer A.D."/>
            <person name="Fouteau S."/>
            <person name="Franken C."/>
            <person name="Gibelin C."/>
            <person name="Gish J."/>
            <person name="Goldstein S."/>
            <person name="Gonzalez A.J."/>
            <person name="Green P.J."/>
            <person name="Hallab A."/>
            <person name="Hartog M."/>
            <person name="Hua A."/>
            <person name="Humphray S.J."/>
            <person name="Jeong D.H."/>
            <person name="Jing Y."/>
            <person name="Jocker A."/>
            <person name="Kenton S.M."/>
            <person name="Kim D.J."/>
            <person name="Klee K."/>
            <person name="Lai H."/>
            <person name="Lang C."/>
            <person name="Lin S."/>
            <person name="Macmil S.L."/>
            <person name="Magdelenat G."/>
            <person name="Matthews L."/>
            <person name="McCorrison J."/>
            <person name="Monaghan E.L."/>
            <person name="Mun J.H."/>
            <person name="Najar F.Z."/>
            <person name="Nicholson C."/>
            <person name="Noirot C."/>
            <person name="O'Bleness M."/>
            <person name="Paule C.R."/>
            <person name="Poulain J."/>
            <person name="Prion F."/>
            <person name="Qin B."/>
            <person name="Qu C."/>
            <person name="Retzel E.F."/>
            <person name="Riddle C."/>
            <person name="Sallet E."/>
            <person name="Samain S."/>
            <person name="Samson N."/>
            <person name="Sanders I."/>
            <person name="Saurat O."/>
            <person name="Scarpelli C."/>
            <person name="Schiex T."/>
            <person name="Segurens B."/>
            <person name="Severin A.J."/>
            <person name="Sherrier D.J."/>
            <person name="Shi R."/>
            <person name="Sims S."/>
            <person name="Singer S.R."/>
            <person name="Sinharoy S."/>
            <person name="Sterck L."/>
            <person name="Viollet A."/>
            <person name="Wang B.B."/>
            <person name="Wang K."/>
            <person name="Wang M."/>
            <person name="Wang X."/>
            <person name="Warfsmann J."/>
            <person name="Weissenbach J."/>
            <person name="White D.D."/>
            <person name="White J.D."/>
            <person name="Wiley G.B."/>
            <person name="Wincker P."/>
            <person name="Xing Y."/>
            <person name="Yang L."/>
            <person name="Yao Z."/>
            <person name="Ying F."/>
            <person name="Zhai J."/>
            <person name="Zhou L."/>
            <person name="Zuber A."/>
            <person name="Denarie J."/>
            <person name="Dixon R.A."/>
            <person name="May G.D."/>
            <person name="Schwartz D.C."/>
            <person name="Rogers J."/>
            <person name="Quetier F."/>
            <person name="Town C.D."/>
            <person name="Roe B.A."/>
        </authorList>
    </citation>
    <scope>NUCLEOTIDE SEQUENCE [LARGE SCALE GENOMIC DNA]</scope>
    <source>
        <strain evidence="2">A17</strain>
        <strain evidence="3 4">cv. Jemalong A17</strain>
    </source>
</reference>
<dbReference type="EnsemblPlants" id="AES81057">
    <property type="protein sequence ID" value="AES81057"/>
    <property type="gene ID" value="MTR_7g088150"/>
</dbReference>
<evidence type="ECO:0000313" key="4">
    <source>
        <dbReference type="Proteomes" id="UP000002051"/>
    </source>
</evidence>
<gene>
    <name evidence="2" type="ordered locus">MTR_7g088150</name>
</gene>
<dbReference type="HOGENOM" id="CLU_2501384_0_0_1"/>
<accession>G7L3S3</accession>
<evidence type="ECO:0000313" key="3">
    <source>
        <dbReference type="EnsemblPlants" id="AES81057"/>
    </source>
</evidence>
<reference evidence="2 4" key="2">
    <citation type="journal article" date="2014" name="BMC Genomics">
        <title>An improved genome release (version Mt4.0) for the model legume Medicago truncatula.</title>
        <authorList>
            <person name="Tang H."/>
            <person name="Krishnakumar V."/>
            <person name="Bidwell S."/>
            <person name="Rosen B."/>
            <person name="Chan A."/>
            <person name="Zhou S."/>
            <person name="Gentzbittel L."/>
            <person name="Childs K.L."/>
            <person name="Yandell M."/>
            <person name="Gundlach H."/>
            <person name="Mayer K.F."/>
            <person name="Schwartz D.C."/>
            <person name="Town C.D."/>
        </authorList>
    </citation>
    <scope>GENOME REANNOTATION</scope>
    <source>
        <strain evidence="3 4">cv. Jemalong A17</strain>
    </source>
</reference>
<dbReference type="EMBL" id="CM001223">
    <property type="protein sequence ID" value="AES81057.1"/>
    <property type="molecule type" value="Genomic_DNA"/>
</dbReference>
<evidence type="ECO:0000313" key="2">
    <source>
        <dbReference type="EMBL" id="AES81057.1"/>
    </source>
</evidence>
<sequence length="86" mass="9850">MELKTFLVEYISKLDCTNNMISSLKKRITEDYIKTQLVNRTNKNSKMMLIFGIAAVVISLQGSVATPICIFLFALGFAKWKNWLGW</sequence>
<protein>
    <submittedName>
        <fullName evidence="2">Transmembrane protein, putative</fullName>
    </submittedName>
</protein>
<organism evidence="2 4">
    <name type="scientific">Medicago truncatula</name>
    <name type="common">Barrel medic</name>
    <name type="synonym">Medicago tribuloides</name>
    <dbReference type="NCBI Taxonomy" id="3880"/>
    <lineage>
        <taxon>Eukaryota</taxon>
        <taxon>Viridiplantae</taxon>
        <taxon>Streptophyta</taxon>
        <taxon>Embryophyta</taxon>
        <taxon>Tracheophyta</taxon>
        <taxon>Spermatophyta</taxon>
        <taxon>Magnoliopsida</taxon>
        <taxon>eudicotyledons</taxon>
        <taxon>Gunneridae</taxon>
        <taxon>Pentapetalae</taxon>
        <taxon>rosids</taxon>
        <taxon>fabids</taxon>
        <taxon>Fabales</taxon>
        <taxon>Fabaceae</taxon>
        <taxon>Papilionoideae</taxon>
        <taxon>50 kb inversion clade</taxon>
        <taxon>NPAAA clade</taxon>
        <taxon>Hologalegina</taxon>
        <taxon>IRL clade</taxon>
        <taxon>Trifolieae</taxon>
        <taxon>Medicago</taxon>
    </lineage>
</organism>
<feature type="transmembrane region" description="Helical" evidence="1">
    <location>
        <begin position="49"/>
        <end position="78"/>
    </location>
</feature>
<reference evidence="3" key="3">
    <citation type="submission" date="2015-04" db="UniProtKB">
        <authorList>
            <consortium name="EnsemblPlants"/>
        </authorList>
    </citation>
    <scope>IDENTIFICATION</scope>
    <source>
        <strain evidence="3">cv. Jemalong A17</strain>
    </source>
</reference>
<dbReference type="Proteomes" id="UP000002051">
    <property type="component" value="Unassembled WGS sequence"/>
</dbReference>
<keyword evidence="1 2" id="KW-0812">Transmembrane</keyword>
<proteinExistence type="predicted"/>